<accession>A0AAW8YHB3</accession>
<feature type="region of interest" description="Disordered" evidence="2">
    <location>
        <begin position="145"/>
        <end position="185"/>
    </location>
</feature>
<organism evidence="3 4">
    <name type="scientific">Pediococcus acidilactici</name>
    <dbReference type="NCBI Taxonomy" id="1254"/>
    <lineage>
        <taxon>Bacteria</taxon>
        <taxon>Bacillati</taxon>
        <taxon>Bacillota</taxon>
        <taxon>Bacilli</taxon>
        <taxon>Lactobacillales</taxon>
        <taxon>Lactobacillaceae</taxon>
        <taxon>Pediococcus</taxon>
        <taxon>Pediococcus acidilactici group</taxon>
    </lineage>
</organism>
<evidence type="ECO:0000256" key="2">
    <source>
        <dbReference type="SAM" id="MobiDB-lite"/>
    </source>
</evidence>
<dbReference type="InterPro" id="IPR009636">
    <property type="entry name" value="SCAF"/>
</dbReference>
<name>A0AAW8YHB3_PEDAC</name>
<dbReference type="AlphaFoldDB" id="A0AAW8YHB3"/>
<evidence type="ECO:0000313" key="4">
    <source>
        <dbReference type="Proteomes" id="UP001280897"/>
    </source>
</evidence>
<evidence type="ECO:0000256" key="1">
    <source>
        <dbReference type="SAM" id="Coils"/>
    </source>
</evidence>
<feature type="compositionally biased region" description="Basic and acidic residues" evidence="2">
    <location>
        <begin position="145"/>
        <end position="155"/>
    </location>
</feature>
<sequence length="185" mass="20491">MKREKLQELGLNDEQVNSVMAIHSAELNDVRAKQTAAEQERDSLKSQLDANQEDLKKFKESQKDSEELQSKLDDLQSKFDETKQNAANELNEVKKSSAIDMELMKAGARNPKAIKALLDSDAIKLDDDGIHGLKDQLDAVKESDGYLFESKEPDKPNPFPKGNPNGGAPVQQDEVAKALGLKTDK</sequence>
<evidence type="ECO:0000313" key="3">
    <source>
        <dbReference type="EMBL" id="MDV2621166.1"/>
    </source>
</evidence>
<reference evidence="3" key="1">
    <citation type="journal article" date="2023" name="PeerJ">
        <title>Selection and evaluation of lactic acid bacteria from chicken feces in Thailand as potential probiotics.</title>
        <authorList>
            <person name="Khurajog B."/>
            <person name="Disastra Y."/>
            <person name="Lawwyne L.D."/>
            <person name="Sirichokchatchawan W."/>
            <person name="Niyomtham W."/>
            <person name="Yindee J."/>
            <person name="Hampson D.J."/>
            <person name="Prapasarakul N."/>
        </authorList>
    </citation>
    <scope>NUCLEOTIDE SEQUENCE</scope>
    <source>
        <strain evidence="3">BF9</strain>
    </source>
</reference>
<dbReference type="EMBL" id="JAWJAV010000003">
    <property type="protein sequence ID" value="MDV2621166.1"/>
    <property type="molecule type" value="Genomic_DNA"/>
</dbReference>
<proteinExistence type="predicted"/>
<comment type="caution">
    <text evidence="3">The sequence shown here is derived from an EMBL/GenBank/DDBJ whole genome shotgun (WGS) entry which is preliminary data.</text>
</comment>
<keyword evidence="1" id="KW-0175">Coiled coil</keyword>
<gene>
    <name evidence="3" type="ORF">R0G89_05400</name>
</gene>
<reference evidence="3" key="2">
    <citation type="submission" date="2023-10" db="EMBL/GenBank/DDBJ databases">
        <authorList>
            <person name="Khurajog B."/>
        </authorList>
    </citation>
    <scope>NUCLEOTIDE SEQUENCE</scope>
    <source>
        <strain evidence="3">BF9</strain>
    </source>
</reference>
<dbReference type="Proteomes" id="UP001280897">
    <property type="component" value="Unassembled WGS sequence"/>
</dbReference>
<dbReference type="RefSeq" id="WP_159225207.1">
    <property type="nucleotide sequence ID" value="NZ_CP138502.1"/>
</dbReference>
<protein>
    <submittedName>
        <fullName evidence="3">Phage scaffolding protein</fullName>
    </submittedName>
</protein>
<feature type="coiled-coil region" evidence="1">
    <location>
        <begin position="27"/>
        <end position="92"/>
    </location>
</feature>
<dbReference type="Pfam" id="PF06810">
    <property type="entry name" value="Phage_scaffold"/>
    <property type="match status" value="1"/>
</dbReference>